<sequence>MNNDPPSREELDAANALLEQKRQAAQHYQEARRARANETIGTPDGRNQQGPDRSQEAHRDNRSSSPSASQLSDAPLKLPVHPLVPVASPSSPTVVNAEITKLAINDDAPCTRATTPETVASNRAPSVVPSTASTGTSSDPLPSSILFSRTNTVKLTEMTPPTLRPRNSNGTSRARKPSGSVPTPLVTPALPPLPPPPTYDEIPPPASPSGGTIQPVLHPDELQQGVATGRAQPIQPRSNPSLPLALPGRFPQTASPKKPREHINPNERMESHELNSTGLPPPAATTSGTSSGAEISRVPAQKPQSKLPPPTKRGNEWAMAQPDLRRDGAHRPFPPRHISTPQTRQDSPSGTQHAEPSGRTLSRIGTESPQSFYSSSKDAPDALPLLSPVPQHDRNIFLESPPSEPLESLPEEPSGNELSLNSHWKQYLRAVHEQCVVGFQSNIKLHDMMVRQFRKITAHEDHRVDLEDYSLAEIKIRLSDVENKLDQLHVVIPQNHADVSGQISRYLNRVERMFEDSKDSVSKLHNKVHNLEVKLQEHHRDNRALLEAQFNTFQDILSRVKAQSVHASLTLNTLEAKLVSCMEHQLQGIQTSITGNCLNSNAHTACHQAPSQVNSSTPPGQEMSRISPPGEVIKIVPSISPTPAPQQTFNNHNTITENNASPCLSDITAAPWGSTNKDMHKMILQTMPKVSEWPIFSAGGEYNHYEFIEWIDNLQQDTGAPDPLIVSKLGTLLKGVAQKWHSSKREVVGPYKDWAFWKEAIIERFKEL</sequence>
<keyword evidence="4" id="KW-1185">Reference proteome</keyword>
<feature type="compositionally biased region" description="Basic and acidic residues" evidence="2">
    <location>
        <begin position="261"/>
        <end position="273"/>
    </location>
</feature>
<feature type="compositionally biased region" description="Low complexity" evidence="2">
    <location>
        <begin position="398"/>
        <end position="418"/>
    </location>
</feature>
<feature type="compositionally biased region" description="Basic and acidic residues" evidence="2">
    <location>
        <begin position="53"/>
        <end position="62"/>
    </location>
</feature>
<reference evidence="4" key="1">
    <citation type="submission" date="2014-03" db="EMBL/GenBank/DDBJ databases">
        <title>The Genome Sequence of Puccinia striiformis f. sp. tritici PST-78.</title>
        <authorList>
            <consortium name="The Broad Institute Genome Sequencing Platform"/>
            <person name="Cuomo C."/>
            <person name="Hulbert S."/>
            <person name="Chen X."/>
            <person name="Walker B."/>
            <person name="Young S.K."/>
            <person name="Zeng Q."/>
            <person name="Gargeya S."/>
            <person name="Fitzgerald M."/>
            <person name="Haas B."/>
            <person name="Abouelleil A."/>
            <person name="Alvarado L."/>
            <person name="Arachchi H.M."/>
            <person name="Berlin A.M."/>
            <person name="Chapman S.B."/>
            <person name="Goldberg J."/>
            <person name="Griggs A."/>
            <person name="Gujja S."/>
            <person name="Hansen M."/>
            <person name="Howarth C."/>
            <person name="Imamovic A."/>
            <person name="Larimer J."/>
            <person name="McCowan C."/>
            <person name="Montmayeur A."/>
            <person name="Murphy C."/>
            <person name="Neiman D."/>
            <person name="Pearson M."/>
            <person name="Priest M."/>
            <person name="Roberts A."/>
            <person name="Saif S."/>
            <person name="Shea T."/>
            <person name="Sisk P."/>
            <person name="Sykes S."/>
            <person name="Wortman J."/>
            <person name="Nusbaum C."/>
            <person name="Birren B."/>
        </authorList>
    </citation>
    <scope>NUCLEOTIDE SEQUENCE [LARGE SCALE GENOMIC DNA]</scope>
    <source>
        <strain evidence="4">race PST-78</strain>
    </source>
</reference>
<dbReference type="AlphaFoldDB" id="A0A0L0W4P7"/>
<feature type="compositionally biased region" description="Basic and acidic residues" evidence="2">
    <location>
        <begin position="1"/>
        <end position="11"/>
    </location>
</feature>
<comment type="caution">
    <text evidence="3">The sequence shown here is derived from an EMBL/GenBank/DDBJ whole genome shotgun (WGS) entry which is preliminary data.</text>
</comment>
<dbReference type="Proteomes" id="UP000054564">
    <property type="component" value="Unassembled WGS sequence"/>
</dbReference>
<feature type="region of interest" description="Disordered" evidence="2">
    <location>
        <begin position="1"/>
        <end position="76"/>
    </location>
</feature>
<accession>A0A0L0W4P7</accession>
<keyword evidence="1" id="KW-0175">Coiled coil</keyword>
<evidence type="ECO:0000256" key="2">
    <source>
        <dbReference type="SAM" id="MobiDB-lite"/>
    </source>
</evidence>
<organism evidence="3 4">
    <name type="scientific">Puccinia striiformis f. sp. tritici PST-78</name>
    <dbReference type="NCBI Taxonomy" id="1165861"/>
    <lineage>
        <taxon>Eukaryota</taxon>
        <taxon>Fungi</taxon>
        <taxon>Dikarya</taxon>
        <taxon>Basidiomycota</taxon>
        <taxon>Pucciniomycotina</taxon>
        <taxon>Pucciniomycetes</taxon>
        <taxon>Pucciniales</taxon>
        <taxon>Pucciniaceae</taxon>
        <taxon>Puccinia</taxon>
    </lineage>
</organism>
<gene>
    <name evidence="3" type="ORF">PSTG_00369</name>
</gene>
<feature type="compositionally biased region" description="Low complexity" evidence="2">
    <location>
        <begin position="63"/>
        <end position="76"/>
    </location>
</feature>
<evidence type="ECO:0000313" key="3">
    <source>
        <dbReference type="EMBL" id="KNF06493.1"/>
    </source>
</evidence>
<feature type="region of interest" description="Disordered" evidence="2">
    <location>
        <begin position="158"/>
        <end position="418"/>
    </location>
</feature>
<evidence type="ECO:0000256" key="1">
    <source>
        <dbReference type="SAM" id="Coils"/>
    </source>
</evidence>
<feature type="compositionally biased region" description="Polar residues" evidence="2">
    <location>
        <begin position="339"/>
        <end position="377"/>
    </location>
</feature>
<evidence type="ECO:0000313" key="4">
    <source>
        <dbReference type="Proteomes" id="UP000054564"/>
    </source>
</evidence>
<name>A0A0L0W4P7_9BASI</name>
<feature type="region of interest" description="Disordered" evidence="2">
    <location>
        <begin position="108"/>
        <end position="145"/>
    </location>
</feature>
<dbReference type="EMBL" id="AJIL01000003">
    <property type="protein sequence ID" value="KNF06493.1"/>
    <property type="molecule type" value="Genomic_DNA"/>
</dbReference>
<protein>
    <submittedName>
        <fullName evidence="3">Uncharacterized protein</fullName>
    </submittedName>
</protein>
<feature type="compositionally biased region" description="Polar residues" evidence="2">
    <location>
        <begin position="274"/>
        <end position="293"/>
    </location>
</feature>
<feature type="compositionally biased region" description="Pro residues" evidence="2">
    <location>
        <begin position="189"/>
        <end position="207"/>
    </location>
</feature>
<feature type="compositionally biased region" description="Polar residues" evidence="2">
    <location>
        <begin position="112"/>
        <end position="145"/>
    </location>
</feature>
<feature type="coiled-coil region" evidence="1">
    <location>
        <begin position="521"/>
        <end position="548"/>
    </location>
</feature>
<proteinExistence type="predicted"/>